<comment type="caution">
    <text evidence="2">The sequence shown here is derived from an EMBL/GenBank/DDBJ whole genome shotgun (WGS) entry which is preliminary data.</text>
</comment>
<dbReference type="OrthoDB" id="1900314at2"/>
<organism evidence="2 3">
    <name type="scientific">Clostridium puniceum</name>
    <dbReference type="NCBI Taxonomy" id="29367"/>
    <lineage>
        <taxon>Bacteria</taxon>
        <taxon>Bacillati</taxon>
        <taxon>Bacillota</taxon>
        <taxon>Clostridia</taxon>
        <taxon>Eubacteriales</taxon>
        <taxon>Clostridiaceae</taxon>
        <taxon>Clostridium</taxon>
    </lineage>
</organism>
<evidence type="ECO:0000313" key="3">
    <source>
        <dbReference type="Proteomes" id="UP000190890"/>
    </source>
</evidence>
<sequence length="197" mass="23764">MSKFKRGYLNVEERNFYMIAKSFIQTINGERNLNNKITNEIWVEWSRRGMLTQLMQKSIKLVKTYLTKFCEEIEENIDEVESDKLKKQLLKFDYRLIDDYTVKKLYRDFKDRFKYVVMEREKFDPIIEELAEIKCVGCKCDYKTCSLYKAFDDISLIRVEEEANCPYAVDLSKCKAEEIKRIEKTKENLKSKNQFRK</sequence>
<evidence type="ECO:0000259" key="1">
    <source>
        <dbReference type="Pfam" id="PF18892"/>
    </source>
</evidence>
<dbReference type="EMBL" id="LZZM01000136">
    <property type="protein sequence ID" value="OOM78011.1"/>
    <property type="molecule type" value="Genomic_DNA"/>
</dbReference>
<gene>
    <name evidence="2" type="ORF">CLPUN_20640</name>
</gene>
<protein>
    <recommendedName>
        <fullName evidence="1">DUF5651 domain-containing protein</fullName>
    </recommendedName>
</protein>
<evidence type="ECO:0000313" key="2">
    <source>
        <dbReference type="EMBL" id="OOM78011.1"/>
    </source>
</evidence>
<accession>A0A1S8TJX6</accession>
<name>A0A1S8TJX6_9CLOT</name>
<keyword evidence="3" id="KW-1185">Reference proteome</keyword>
<dbReference type="InterPro" id="IPR043711">
    <property type="entry name" value="DUF5651"/>
</dbReference>
<feature type="domain" description="DUF5651" evidence="1">
    <location>
        <begin position="118"/>
        <end position="169"/>
    </location>
</feature>
<dbReference type="AlphaFoldDB" id="A0A1S8TJX6"/>
<proteinExistence type="predicted"/>
<reference evidence="2 3" key="1">
    <citation type="submission" date="2016-05" db="EMBL/GenBank/DDBJ databases">
        <title>Microbial solvent formation.</title>
        <authorList>
            <person name="Poehlein A."/>
            <person name="Montoya Solano J.D."/>
            <person name="Flitsch S."/>
            <person name="Krabben P."/>
            <person name="Duerre P."/>
            <person name="Daniel R."/>
        </authorList>
    </citation>
    <scope>NUCLEOTIDE SEQUENCE [LARGE SCALE GENOMIC DNA]</scope>
    <source>
        <strain evidence="2 3">DSM 2619</strain>
    </source>
</reference>
<dbReference type="RefSeq" id="WP_077847209.1">
    <property type="nucleotide sequence ID" value="NZ_LZZM01000136.1"/>
</dbReference>
<dbReference type="Pfam" id="PF18892">
    <property type="entry name" value="DUF5651"/>
    <property type="match status" value="1"/>
</dbReference>
<dbReference type="Proteomes" id="UP000190890">
    <property type="component" value="Unassembled WGS sequence"/>
</dbReference>